<protein>
    <recommendedName>
        <fullName evidence="2">peptidylprolyl isomerase</fullName>
        <ecNumber evidence="2">5.2.1.8</ecNumber>
    </recommendedName>
</protein>
<dbReference type="Gene3D" id="2.40.100.10">
    <property type="entry name" value="Cyclophilin-like"/>
    <property type="match status" value="1"/>
</dbReference>
<dbReference type="Pfam" id="PF00160">
    <property type="entry name" value="Pro_isomerase"/>
    <property type="match status" value="1"/>
</dbReference>
<dbReference type="RefSeq" id="WP_244924028.1">
    <property type="nucleotide sequence ID" value="NZ_PVNL01000135.1"/>
</dbReference>
<dbReference type="SUPFAM" id="SSF50891">
    <property type="entry name" value="Cyclophilin-like"/>
    <property type="match status" value="1"/>
</dbReference>
<evidence type="ECO:0000313" key="7">
    <source>
        <dbReference type="EMBL" id="PRP96489.1"/>
    </source>
</evidence>
<evidence type="ECO:0000256" key="2">
    <source>
        <dbReference type="ARBA" id="ARBA00013194"/>
    </source>
</evidence>
<comment type="similarity">
    <text evidence="1">Belongs to the cyclophilin-type PPIase family.</text>
</comment>
<feature type="domain" description="PPIase cyclophilin-type" evidence="6">
    <location>
        <begin position="692"/>
        <end position="811"/>
    </location>
</feature>
<dbReference type="GO" id="GO:0003755">
    <property type="term" value="F:peptidyl-prolyl cis-trans isomerase activity"/>
    <property type="evidence" value="ECO:0007669"/>
    <property type="project" value="UniProtKB-KW"/>
</dbReference>
<organism evidence="7 8">
    <name type="scientific">Enhygromyxa salina</name>
    <dbReference type="NCBI Taxonomy" id="215803"/>
    <lineage>
        <taxon>Bacteria</taxon>
        <taxon>Pseudomonadati</taxon>
        <taxon>Myxococcota</taxon>
        <taxon>Polyangia</taxon>
        <taxon>Nannocystales</taxon>
        <taxon>Nannocystaceae</taxon>
        <taxon>Enhygromyxa</taxon>
    </lineage>
</organism>
<dbReference type="CDD" id="cd00317">
    <property type="entry name" value="cyclophilin"/>
    <property type="match status" value="1"/>
</dbReference>
<feature type="region of interest" description="Disordered" evidence="5">
    <location>
        <begin position="19"/>
        <end position="38"/>
    </location>
</feature>
<dbReference type="InterPro" id="IPR020892">
    <property type="entry name" value="Cyclophilin-type_PPIase_CS"/>
</dbReference>
<keyword evidence="4 7" id="KW-0413">Isomerase</keyword>
<sequence length="833" mass="86752">MFATALGLALVWGSGCQGSTSSGVSSAQQQQAPGEAPAMIDEGPGLPSWGARVPSLATDAVLGPELARSPMAPQLTGLLGPSHAEDGAGAQQRERGLWSLARIGGEEARERLLVELDRGDSLALAAAALLEVPRHDPGGAPEPLAGGPWGLLEDALWTRYAVTDPGALSHQRALLLAIARIGGARSITRLGVDLAEVPGPDHGPEVVARWSAAMQTLGIVCARGLSLEQTTGKAMSAGLQLRSGVDPAVSEAALYALSRCARSSGELLVESRELLVERLTPHVERPASPTHAMLAWRSFAALGELPESIPAGILARTDAPSWEVEVEAARALGGDPRGAASLRERLAALPIESFSGPRQHVLIVGLQAMRGGVAAAASEFDPALVELADQLVIGRRSEDPRLRKASALALCELRLLQAIRSGRIDALTRCHELDGAPAVELPISLLVNLEVEALLRATRADAPGTSNNLGTAEIDDEAVIADRVDDAPHDPGRQARIARLLELARASDPARATPALHALAEIDDPSVLPALRVALLSPDPGVLAAAATAIAVRSVDASKRDLEVVTLLEELVVQRSKPAELEARLAGIEALGALARNAVASIDPNPAAASAPGPAPTSPWLARTILPLAADPHVAVRRQAREALLGHEQLLLEFDLAERSAAPTRLSAFGERVASDVLAYLAGAPVGLRVVTSAGSFTIAFTGVEAPINQSNLVALADAGFYDGLGFHRVVPGFVVQGGDPRGDGYGGPGYVVPCEWSNLRYERGTVGIALAGKDTGGSQFFVTQTAQPHLDARYTVVGQISEGLEVVDSLLPGDHIESVRVLYASADRSEGQ</sequence>
<dbReference type="Gene3D" id="1.25.10.10">
    <property type="entry name" value="Leucine-rich Repeat Variant"/>
    <property type="match status" value="1"/>
</dbReference>
<dbReference type="PANTHER" id="PTHR45625">
    <property type="entry name" value="PEPTIDYL-PROLYL CIS-TRANS ISOMERASE-RELATED"/>
    <property type="match status" value="1"/>
</dbReference>
<dbReference type="EMBL" id="PVNL01000135">
    <property type="protein sequence ID" value="PRP96489.1"/>
    <property type="molecule type" value="Genomic_DNA"/>
</dbReference>
<evidence type="ECO:0000256" key="1">
    <source>
        <dbReference type="ARBA" id="ARBA00007365"/>
    </source>
</evidence>
<name>A0A2S9XUD6_9BACT</name>
<evidence type="ECO:0000256" key="4">
    <source>
        <dbReference type="ARBA" id="ARBA00023235"/>
    </source>
</evidence>
<evidence type="ECO:0000259" key="6">
    <source>
        <dbReference type="PROSITE" id="PS50072"/>
    </source>
</evidence>
<dbReference type="InterPro" id="IPR044666">
    <property type="entry name" value="Cyclophilin_A-like"/>
</dbReference>
<evidence type="ECO:0000256" key="5">
    <source>
        <dbReference type="SAM" id="MobiDB-lite"/>
    </source>
</evidence>
<reference evidence="7 8" key="1">
    <citation type="submission" date="2018-03" db="EMBL/GenBank/DDBJ databases">
        <title>Draft Genome Sequences of the Obligatory Marine Myxobacteria Enhygromyxa salina SWB007.</title>
        <authorList>
            <person name="Poehlein A."/>
            <person name="Moghaddam J.A."/>
            <person name="Harms H."/>
            <person name="Alanjari M."/>
            <person name="Koenig G.M."/>
            <person name="Daniel R."/>
            <person name="Schaeberle T.F."/>
        </authorList>
    </citation>
    <scope>NUCLEOTIDE SEQUENCE [LARGE SCALE GENOMIC DNA]</scope>
    <source>
        <strain evidence="7 8">SWB007</strain>
    </source>
</reference>
<dbReference type="GO" id="GO:0006457">
    <property type="term" value="P:protein folding"/>
    <property type="evidence" value="ECO:0007669"/>
    <property type="project" value="InterPro"/>
</dbReference>
<evidence type="ECO:0000256" key="3">
    <source>
        <dbReference type="ARBA" id="ARBA00023110"/>
    </source>
</evidence>
<dbReference type="PANTHER" id="PTHR45625:SF4">
    <property type="entry name" value="PEPTIDYLPROLYL ISOMERASE DOMAIN AND WD REPEAT-CONTAINING PROTEIN 1"/>
    <property type="match status" value="1"/>
</dbReference>
<comment type="caution">
    <text evidence="7">The sequence shown here is derived from an EMBL/GenBank/DDBJ whole genome shotgun (WGS) entry which is preliminary data.</text>
</comment>
<dbReference type="AlphaFoldDB" id="A0A2S9XUD6"/>
<dbReference type="PROSITE" id="PS50072">
    <property type="entry name" value="CSA_PPIASE_2"/>
    <property type="match status" value="1"/>
</dbReference>
<proteinExistence type="inferred from homology"/>
<dbReference type="EC" id="5.2.1.8" evidence="2"/>
<dbReference type="Proteomes" id="UP000238823">
    <property type="component" value="Unassembled WGS sequence"/>
</dbReference>
<dbReference type="InterPro" id="IPR016024">
    <property type="entry name" value="ARM-type_fold"/>
</dbReference>
<dbReference type="SUPFAM" id="SSF48371">
    <property type="entry name" value="ARM repeat"/>
    <property type="match status" value="1"/>
</dbReference>
<gene>
    <name evidence="7" type="primary">ppiB_2</name>
    <name evidence="7" type="ORF">ENSA7_73040</name>
</gene>
<accession>A0A2S9XUD6</accession>
<dbReference type="InterPro" id="IPR011989">
    <property type="entry name" value="ARM-like"/>
</dbReference>
<evidence type="ECO:0000313" key="8">
    <source>
        <dbReference type="Proteomes" id="UP000238823"/>
    </source>
</evidence>
<dbReference type="InterPro" id="IPR029000">
    <property type="entry name" value="Cyclophilin-like_dom_sf"/>
</dbReference>
<dbReference type="PROSITE" id="PS00170">
    <property type="entry name" value="CSA_PPIASE_1"/>
    <property type="match status" value="1"/>
</dbReference>
<dbReference type="PRINTS" id="PR00153">
    <property type="entry name" value="CSAPPISMRASE"/>
</dbReference>
<keyword evidence="3" id="KW-0697">Rotamase</keyword>
<dbReference type="InterPro" id="IPR002130">
    <property type="entry name" value="Cyclophilin-type_PPIase_dom"/>
</dbReference>